<evidence type="ECO:0000256" key="2">
    <source>
        <dbReference type="ARBA" id="ARBA00023235"/>
    </source>
</evidence>
<reference evidence="3 5" key="1">
    <citation type="submission" date="2016-02" db="EMBL/GenBank/DDBJ databases">
        <authorList>
            <person name="Wen L."/>
            <person name="He K."/>
            <person name="Yang H."/>
        </authorList>
    </citation>
    <scope>NUCLEOTIDE SEQUENCE [LARGE SCALE GENOMIC DNA]</scope>
    <source>
        <strain evidence="3">Trichococcus_R210</strain>
    </source>
</reference>
<evidence type="ECO:0000313" key="5">
    <source>
        <dbReference type="Proteomes" id="UP000076878"/>
    </source>
</evidence>
<accession>A0A143Z7T0</accession>
<gene>
    <name evidence="4" type="ORF">SAMN05216375_14216</name>
    <name evidence="3" type="ORF">TR210_2874</name>
</gene>
<dbReference type="EMBL" id="FJNB01000033">
    <property type="protein sequence ID" value="CZR10177.1"/>
    <property type="molecule type" value="Genomic_DNA"/>
</dbReference>
<dbReference type="GO" id="GO:0016853">
    <property type="term" value="F:isomerase activity"/>
    <property type="evidence" value="ECO:0007669"/>
    <property type="project" value="UniProtKB-KW"/>
</dbReference>
<organism evidence="3 5">
    <name type="scientific">Trichococcus ilyis</name>
    <dbReference type="NCBI Taxonomy" id="640938"/>
    <lineage>
        <taxon>Bacteria</taxon>
        <taxon>Bacillati</taxon>
        <taxon>Bacillota</taxon>
        <taxon>Bacilli</taxon>
        <taxon>Lactobacillales</taxon>
        <taxon>Carnobacteriaceae</taxon>
        <taxon>Trichococcus</taxon>
    </lineage>
</organism>
<evidence type="ECO:0000256" key="1">
    <source>
        <dbReference type="ARBA" id="ARBA00007673"/>
    </source>
</evidence>
<dbReference type="Proteomes" id="UP000199280">
    <property type="component" value="Unassembled WGS sequence"/>
</dbReference>
<sequence length="379" mass="40845">MQMRAFKTVYMRGGTSKGCMFKRDDLPTDKKEWDEIFLKVMGNPDPKQIDGMGGTVSSNNKIVVVWESDLPEVDIEYLVGQVIVGEDRIDYKANCGNMTAAVGPFAVEEKMVTVSQPVTTVRLLNQNTGKHINIEVPIDPETNTFADKGDCRIAGIDGTAAEVLVNFVNPTGAKTGKLFPTGERKESFVLPDGRVIDISVLDVGGPLVIVHAGDVGSSGTEMPEVLSGNAELSDLVEYIRGSVSIMLGFAKDLEDAVVNSPGVPKIALVSNPQTYVDIAKQPVTESEMDICARVYSIFKCHKAIPVTAACGISVAALFEATIVQAITGKVEATNGVRIGHPSGVMKIFPKVDLEKNDVQEVGVQRTARRIMDGRVYIPD</sequence>
<keyword evidence="6" id="KW-1185">Reference proteome</keyword>
<dbReference type="EMBL" id="FNYT01000042">
    <property type="protein sequence ID" value="SEJ93879.1"/>
    <property type="molecule type" value="Genomic_DNA"/>
</dbReference>
<dbReference type="PANTHER" id="PTHR43709:SF2">
    <property type="entry name" value="DUF453 DOMAIN PROTEIN (AFU_ORTHOLOGUE AFUA_6G00360)"/>
    <property type="match status" value="1"/>
</dbReference>
<comment type="similarity">
    <text evidence="1">Belongs to the PrpF family.</text>
</comment>
<dbReference type="AlphaFoldDB" id="A0A143Z7T0"/>
<dbReference type="STRING" id="640938.TR210_2874"/>
<keyword evidence="2" id="KW-0413">Isomerase</keyword>
<dbReference type="InterPro" id="IPR007400">
    <property type="entry name" value="PrpF-like"/>
</dbReference>
<evidence type="ECO:0000313" key="4">
    <source>
        <dbReference type="EMBL" id="SEJ93879.1"/>
    </source>
</evidence>
<protein>
    <submittedName>
        <fullName evidence="3">Prpf protein</fullName>
    </submittedName>
</protein>
<name>A0A143Z7T0_9LACT</name>
<evidence type="ECO:0000313" key="3">
    <source>
        <dbReference type="EMBL" id="CZR10177.1"/>
    </source>
</evidence>
<dbReference type="Proteomes" id="UP000076878">
    <property type="component" value="Unassembled WGS sequence"/>
</dbReference>
<proteinExistence type="inferred from homology"/>
<dbReference type="Gene3D" id="3.10.310.10">
    <property type="entry name" value="Diaminopimelate Epimerase, Chain A, domain 1"/>
    <property type="match status" value="2"/>
</dbReference>
<dbReference type="PANTHER" id="PTHR43709">
    <property type="entry name" value="ACONITATE ISOMERASE-RELATED"/>
    <property type="match status" value="1"/>
</dbReference>
<reference evidence="4 6" key="2">
    <citation type="submission" date="2016-10" db="EMBL/GenBank/DDBJ databases">
        <authorList>
            <person name="Varghese N."/>
            <person name="Submissions S."/>
        </authorList>
    </citation>
    <scope>NUCLEOTIDE SEQUENCE [LARGE SCALE GENOMIC DNA]</scope>
    <source>
        <strain evidence="4 6">DSM 22150</strain>
    </source>
</reference>
<evidence type="ECO:0000313" key="6">
    <source>
        <dbReference type="Proteomes" id="UP000199280"/>
    </source>
</evidence>
<dbReference type="Pfam" id="PF04303">
    <property type="entry name" value="PrpF"/>
    <property type="match status" value="1"/>
</dbReference>
<dbReference type="SUPFAM" id="SSF54506">
    <property type="entry name" value="Diaminopimelate epimerase-like"/>
    <property type="match status" value="2"/>
</dbReference>